<keyword evidence="2" id="KW-1185">Reference proteome</keyword>
<comment type="caution">
    <text evidence="1">The sequence shown here is derived from an EMBL/GenBank/DDBJ whole genome shotgun (WGS) entry which is preliminary data.</text>
</comment>
<reference evidence="1 2" key="1">
    <citation type="submission" date="2021-06" db="EMBL/GenBank/DDBJ databases">
        <title>Caerostris darwini draft genome.</title>
        <authorList>
            <person name="Kono N."/>
            <person name="Arakawa K."/>
        </authorList>
    </citation>
    <scope>NUCLEOTIDE SEQUENCE [LARGE SCALE GENOMIC DNA]</scope>
</reference>
<dbReference type="Proteomes" id="UP001054837">
    <property type="component" value="Unassembled WGS sequence"/>
</dbReference>
<name>A0AAV4U3L7_9ARAC</name>
<accession>A0AAV4U3L7</accession>
<evidence type="ECO:0000313" key="1">
    <source>
        <dbReference type="EMBL" id="GIY52342.1"/>
    </source>
</evidence>
<dbReference type="EMBL" id="BPLQ01010661">
    <property type="protein sequence ID" value="GIY52342.1"/>
    <property type="molecule type" value="Genomic_DNA"/>
</dbReference>
<evidence type="ECO:0000313" key="2">
    <source>
        <dbReference type="Proteomes" id="UP001054837"/>
    </source>
</evidence>
<gene>
    <name evidence="1" type="ORF">CDAR_207971</name>
</gene>
<protein>
    <submittedName>
        <fullName evidence="1">Uncharacterized protein</fullName>
    </submittedName>
</protein>
<organism evidence="1 2">
    <name type="scientific">Caerostris darwini</name>
    <dbReference type="NCBI Taxonomy" id="1538125"/>
    <lineage>
        <taxon>Eukaryota</taxon>
        <taxon>Metazoa</taxon>
        <taxon>Ecdysozoa</taxon>
        <taxon>Arthropoda</taxon>
        <taxon>Chelicerata</taxon>
        <taxon>Arachnida</taxon>
        <taxon>Araneae</taxon>
        <taxon>Araneomorphae</taxon>
        <taxon>Entelegynae</taxon>
        <taxon>Araneoidea</taxon>
        <taxon>Araneidae</taxon>
        <taxon>Caerostris</taxon>
    </lineage>
</organism>
<sequence length="132" mass="14935">MIHSADCCSTLCLSDPHRSVNLEHRPSKEGFQVSIRPHQSEGPCEVSSNHQLPWNQQLGSSEKSVCEEVRLGKGERGDAEWPLVEIHQSFSGSCRCGKCYKGGHLPAREELSKIILYKLCCQHQEQMLWCKE</sequence>
<proteinExistence type="predicted"/>
<dbReference type="AlphaFoldDB" id="A0AAV4U3L7"/>